<sequence length="222" mass="21788">MSETLAVLRPEPGNAATAARATAAGYAVLRLPLFAVVPLDWAVPDPRDHDALVLTSANSVRAAGAALSGLAALPVIAVGEQTAAAARAAGLTVLATGNSDATALATLLAEHGIARALHLGGRERTPVGGVTRAIAVYASEPRAVAPADLAGLAGSVALLHSARAAARLGALLDSAEVPRGRVTIGAFSAAIAATAGPGWRAVAVAPSPSDAALFAAIDALGR</sequence>
<accession>A0A1B3Z817</accession>
<evidence type="ECO:0000313" key="3">
    <source>
        <dbReference type="Proteomes" id="UP000094256"/>
    </source>
</evidence>
<dbReference type="Gene3D" id="3.40.50.10090">
    <property type="match status" value="1"/>
</dbReference>
<proteinExistence type="predicted"/>
<evidence type="ECO:0000259" key="1">
    <source>
        <dbReference type="Pfam" id="PF02602"/>
    </source>
</evidence>
<keyword evidence="3" id="KW-1185">Reference proteome</keyword>
<feature type="domain" description="Tetrapyrrole biosynthesis uroporphyrinogen III synthase" evidence="1">
    <location>
        <begin position="17"/>
        <end position="214"/>
    </location>
</feature>
<name>A0A1B3Z817_9SPHN</name>
<dbReference type="Proteomes" id="UP000094256">
    <property type="component" value="Chromosome"/>
</dbReference>
<dbReference type="Pfam" id="PF02602">
    <property type="entry name" value="HEM4"/>
    <property type="match status" value="1"/>
</dbReference>
<dbReference type="STRING" id="1560345.AWL63_05845"/>
<dbReference type="RefSeq" id="WP_069204138.1">
    <property type="nucleotide sequence ID" value="NZ_CP014168.1"/>
</dbReference>
<dbReference type="InterPro" id="IPR036108">
    <property type="entry name" value="4pyrrol_syn_uPrphyn_synt_sf"/>
</dbReference>
<dbReference type="AlphaFoldDB" id="A0A1B3Z817"/>
<dbReference type="OrthoDB" id="7424801at2"/>
<dbReference type="GO" id="GO:0004852">
    <property type="term" value="F:uroporphyrinogen-III synthase activity"/>
    <property type="evidence" value="ECO:0007669"/>
    <property type="project" value="InterPro"/>
</dbReference>
<dbReference type="SUPFAM" id="SSF69618">
    <property type="entry name" value="HemD-like"/>
    <property type="match status" value="1"/>
</dbReference>
<dbReference type="InterPro" id="IPR003754">
    <property type="entry name" value="4pyrrol_synth_uPrphyn_synth"/>
</dbReference>
<dbReference type="KEGG" id="span:AWL63_05845"/>
<gene>
    <name evidence="2" type="ORF">AWL63_05845</name>
</gene>
<dbReference type="EMBL" id="CP014168">
    <property type="protein sequence ID" value="AOH83563.1"/>
    <property type="molecule type" value="Genomic_DNA"/>
</dbReference>
<protein>
    <submittedName>
        <fullName evidence="2">Uroporphyrinogen-III synthase</fullName>
    </submittedName>
</protein>
<dbReference type="GO" id="GO:0033014">
    <property type="term" value="P:tetrapyrrole biosynthetic process"/>
    <property type="evidence" value="ECO:0007669"/>
    <property type="project" value="InterPro"/>
</dbReference>
<organism evidence="2 3">
    <name type="scientific">Sphingomonas panacis</name>
    <dbReference type="NCBI Taxonomy" id="1560345"/>
    <lineage>
        <taxon>Bacteria</taxon>
        <taxon>Pseudomonadati</taxon>
        <taxon>Pseudomonadota</taxon>
        <taxon>Alphaproteobacteria</taxon>
        <taxon>Sphingomonadales</taxon>
        <taxon>Sphingomonadaceae</taxon>
        <taxon>Sphingomonas</taxon>
    </lineage>
</organism>
<reference evidence="2 3" key="1">
    <citation type="submission" date="2016-01" db="EMBL/GenBank/DDBJ databases">
        <title>Complete genome and mega plasmid sequence of Sphingomonas panacis DCY99 elicits systemic resistance in rice to Xanthomonas oryzae.</title>
        <authorList>
            <person name="Kim Y.J."/>
            <person name="Yang D.C."/>
            <person name="Sing P."/>
        </authorList>
    </citation>
    <scope>NUCLEOTIDE SEQUENCE [LARGE SCALE GENOMIC DNA]</scope>
    <source>
        <strain evidence="2 3">DCY99</strain>
    </source>
</reference>
<evidence type="ECO:0000313" key="2">
    <source>
        <dbReference type="EMBL" id="AOH83563.1"/>
    </source>
</evidence>